<dbReference type="GO" id="GO:0003677">
    <property type="term" value="F:DNA binding"/>
    <property type="evidence" value="ECO:0007669"/>
    <property type="project" value="InterPro"/>
</dbReference>
<dbReference type="Proteomes" id="UP000321820">
    <property type="component" value="Chromosome"/>
</dbReference>
<keyword evidence="3" id="KW-1185">Reference proteome</keyword>
<evidence type="ECO:0000313" key="3">
    <source>
        <dbReference type="Proteomes" id="UP000321820"/>
    </source>
</evidence>
<dbReference type="EMBL" id="CP042806">
    <property type="protein sequence ID" value="QEE31094.1"/>
    <property type="molecule type" value="Genomic_DNA"/>
</dbReference>
<protein>
    <submittedName>
        <fullName evidence="2">Tyrosine-type recombinase/integrase</fullName>
    </submittedName>
</protein>
<gene>
    <name evidence="2" type="ORF">FTW19_00150</name>
</gene>
<dbReference type="AlphaFoldDB" id="A0A5B9EHJ8"/>
<organism evidence="2 3">
    <name type="scientific">Terriglobus albidus</name>
    <dbReference type="NCBI Taxonomy" id="1592106"/>
    <lineage>
        <taxon>Bacteria</taxon>
        <taxon>Pseudomonadati</taxon>
        <taxon>Acidobacteriota</taxon>
        <taxon>Terriglobia</taxon>
        <taxon>Terriglobales</taxon>
        <taxon>Acidobacteriaceae</taxon>
        <taxon>Terriglobus</taxon>
    </lineage>
</organism>
<dbReference type="GO" id="GO:0015074">
    <property type="term" value="P:DNA integration"/>
    <property type="evidence" value="ECO:0007669"/>
    <property type="project" value="InterPro"/>
</dbReference>
<dbReference type="InterPro" id="IPR013762">
    <property type="entry name" value="Integrase-like_cat_sf"/>
</dbReference>
<dbReference type="OrthoDB" id="123411at2"/>
<sequence>MECRLPGSRRLDLANAYSGETAVLAGRCFAKSHPTCCDAAGIRKLIGWHTFRRTYSTLRIANVENVKVVQELMRHANSRSTLDVHSQGAHRA</sequence>
<evidence type="ECO:0000256" key="1">
    <source>
        <dbReference type="ARBA" id="ARBA00023172"/>
    </source>
</evidence>
<reference evidence="2 3" key="1">
    <citation type="submission" date="2019-08" db="EMBL/GenBank/DDBJ databases">
        <title>Complete genome sequence of Terriglobus albidus strain ORNL.</title>
        <authorList>
            <person name="Podar M."/>
        </authorList>
    </citation>
    <scope>NUCLEOTIDE SEQUENCE [LARGE SCALE GENOMIC DNA]</scope>
    <source>
        <strain evidence="2 3">ORNL</strain>
    </source>
</reference>
<evidence type="ECO:0000313" key="2">
    <source>
        <dbReference type="EMBL" id="QEE31094.1"/>
    </source>
</evidence>
<dbReference type="InterPro" id="IPR011010">
    <property type="entry name" value="DNA_brk_join_enz"/>
</dbReference>
<dbReference type="SUPFAM" id="SSF56349">
    <property type="entry name" value="DNA breaking-rejoining enzymes"/>
    <property type="match status" value="1"/>
</dbReference>
<dbReference type="Gene3D" id="1.10.443.10">
    <property type="entry name" value="Intergrase catalytic core"/>
    <property type="match status" value="1"/>
</dbReference>
<keyword evidence="1" id="KW-0233">DNA recombination</keyword>
<proteinExistence type="predicted"/>
<dbReference type="KEGG" id="talb:FTW19_00150"/>
<accession>A0A5B9EHJ8</accession>
<dbReference type="GO" id="GO:0006310">
    <property type="term" value="P:DNA recombination"/>
    <property type="evidence" value="ECO:0007669"/>
    <property type="project" value="UniProtKB-KW"/>
</dbReference>
<name>A0A5B9EHJ8_9BACT</name>